<dbReference type="SUPFAM" id="SSF49785">
    <property type="entry name" value="Galactose-binding domain-like"/>
    <property type="match status" value="1"/>
</dbReference>
<evidence type="ECO:0000256" key="15">
    <source>
        <dbReference type="SAM" id="MobiDB-lite"/>
    </source>
</evidence>
<evidence type="ECO:0000256" key="9">
    <source>
        <dbReference type="ARBA" id="ARBA00022989"/>
    </source>
</evidence>
<keyword evidence="3 14" id="KW-0645">Protease</keyword>
<dbReference type="CDD" id="cd04059">
    <property type="entry name" value="Peptidases_S8_Protein_convertases_Kexins_Furin-like"/>
    <property type="match status" value="1"/>
</dbReference>
<feature type="compositionally biased region" description="Basic and acidic residues" evidence="15">
    <location>
        <begin position="831"/>
        <end position="847"/>
    </location>
</feature>
<keyword evidence="5 17" id="KW-0732">Signal</keyword>
<evidence type="ECO:0000256" key="14">
    <source>
        <dbReference type="PROSITE-ProRule" id="PRU01240"/>
    </source>
</evidence>
<dbReference type="GO" id="GO:0016485">
    <property type="term" value="P:protein processing"/>
    <property type="evidence" value="ECO:0007669"/>
    <property type="project" value="TreeGrafter"/>
</dbReference>
<dbReference type="GO" id="GO:0000139">
    <property type="term" value="C:Golgi membrane"/>
    <property type="evidence" value="ECO:0007669"/>
    <property type="project" value="TreeGrafter"/>
</dbReference>
<dbReference type="AlphaFoldDB" id="A0A4S9M293"/>
<dbReference type="GO" id="GO:0007323">
    <property type="term" value="P:peptide pheromone maturation"/>
    <property type="evidence" value="ECO:0007669"/>
    <property type="project" value="UniProtKB-ARBA"/>
</dbReference>
<evidence type="ECO:0000256" key="6">
    <source>
        <dbReference type="ARBA" id="ARBA00022801"/>
    </source>
</evidence>
<evidence type="ECO:0000259" key="18">
    <source>
        <dbReference type="PROSITE" id="PS51829"/>
    </source>
</evidence>
<feature type="chain" id="PRO_5020546762" description="P/Homo B domain-containing protein" evidence="17">
    <location>
        <begin position="35"/>
        <end position="865"/>
    </location>
</feature>
<feature type="domain" description="P/Homo B" evidence="18">
    <location>
        <begin position="492"/>
        <end position="627"/>
    </location>
</feature>
<evidence type="ECO:0000256" key="12">
    <source>
        <dbReference type="ARBA" id="ARBA00023180"/>
    </source>
</evidence>
<evidence type="ECO:0000313" key="19">
    <source>
        <dbReference type="EMBL" id="THY36508.1"/>
    </source>
</evidence>
<dbReference type="GO" id="GO:0004252">
    <property type="term" value="F:serine-type endopeptidase activity"/>
    <property type="evidence" value="ECO:0007669"/>
    <property type="project" value="UniProtKB-UniRule"/>
</dbReference>
<dbReference type="PRINTS" id="PR00723">
    <property type="entry name" value="SUBTILISIN"/>
</dbReference>
<feature type="active site" description="Charge relay system" evidence="13 14">
    <location>
        <position position="244"/>
    </location>
</feature>
<keyword evidence="11" id="KW-0865">Zymogen</keyword>
<gene>
    <name evidence="19" type="ORF">D6D01_00397</name>
</gene>
<sequence>MSHIIWSNLQILQLIMRLPLFLLLQLAATSFALTRPDYDKYDYYAVHLSPHALPDSVAAHLGLDLDSAIHSLKDHYVFRAPKAAQDVIHDAKQDLKRLRRKRQLGWDRPHALDNVLINRKQERRQRLFKRVPPPLPNALSLRADKQLVDSKVQKGLDIAKSLDIEDPIFPDQWHLFNPSQAGHDINVTGVWLQGITGKNTTVCIVDDGLDMDSDDLRDNYFAAGSHDFNDHVDEPKPRLSDDHHGTRCAGEVAAVRNDVCGVGVAYDSKVAGVRILSGALTELDEALALNYAYQENQIYSCSWGPPDDGQSMEAPGIIIKRAMVAGVQDGRQGLGSIFVFAIGNGAANDDNCNFDGYTNSIYSVSVGGIDRKGLHPYYSEKCSAQLVVTYSSGSGDAIHTTDVGANQCYVSHGGTSAAGPLVAGIYALVLEARPDLTWRDIQWLTVLTAIPIDQPEDDWQDTPLGRRFSHASGYGKIDAYAIVEAAKNWTNVKPQAWFFSPWMHVRHDIPEGEKGIASSFEITEQMVKDANLERIEHVTVTMNVEHTRRGDLSVELRSPQGIVSHIATSRRRDEANAGYDDWTFMSVAHWGESGVGKWTVIVKDSTKNGHTGKFIDWHLKLFGESIDGEKQDLLPLPDEHDDDNHDIETTSVGGATTSVNHPVVTGEPQGNPTDHIDRPVNSKVSTTSIPTAEANPEPTAQPTAEPTSKPDAEEDQASEKPESNFLPSPFPTFGASKRTQVWIYGAFALIAVFCTSLGVWYILTKRRRQRNARDEYEFEMLNEEDIDDEGIRGANGANGMSAKAKGKRRAGELYDAFAEDSDEDVFSVGDDEGHEHEDEHASYRDDAGVSGQGSPSHRSGEAHGT</sequence>
<keyword evidence="8" id="KW-0106">Calcium</keyword>
<keyword evidence="6 14" id="KW-0378">Hydrolase</keyword>
<dbReference type="InterPro" id="IPR022398">
    <property type="entry name" value="Peptidase_S8_His-AS"/>
</dbReference>
<evidence type="ECO:0000256" key="1">
    <source>
        <dbReference type="ARBA" id="ARBA00004370"/>
    </source>
</evidence>
<feature type="active site" description="Charge relay system" evidence="13 14">
    <location>
        <position position="206"/>
    </location>
</feature>
<feature type="signal peptide" evidence="17">
    <location>
        <begin position="1"/>
        <end position="34"/>
    </location>
</feature>
<dbReference type="InterPro" id="IPR023828">
    <property type="entry name" value="Peptidase_S8_Ser-AS"/>
</dbReference>
<keyword evidence="4 16" id="KW-0812">Transmembrane</keyword>
<comment type="caution">
    <text evidence="19">The sequence shown here is derived from an EMBL/GenBank/DDBJ whole genome shotgun (WGS) entry which is preliminary data.</text>
</comment>
<feature type="compositionally biased region" description="Polar residues" evidence="15">
    <location>
        <begin position="649"/>
        <end position="660"/>
    </location>
</feature>
<dbReference type="PROSITE" id="PS00136">
    <property type="entry name" value="SUBTILASE_ASP"/>
    <property type="match status" value="1"/>
</dbReference>
<feature type="compositionally biased region" description="Low complexity" evidence="15">
    <location>
        <begin position="690"/>
        <end position="707"/>
    </location>
</feature>
<evidence type="ECO:0000256" key="16">
    <source>
        <dbReference type="SAM" id="Phobius"/>
    </source>
</evidence>
<dbReference type="PROSITE" id="PS51829">
    <property type="entry name" value="P_HOMO_B"/>
    <property type="match status" value="1"/>
</dbReference>
<dbReference type="PROSITE" id="PS51892">
    <property type="entry name" value="SUBTILASE"/>
    <property type="match status" value="1"/>
</dbReference>
<protein>
    <recommendedName>
        <fullName evidence="18">P/Homo B domain-containing protein</fullName>
    </recommendedName>
</protein>
<dbReference type="InterPro" id="IPR008979">
    <property type="entry name" value="Galactose-bd-like_sf"/>
</dbReference>
<feature type="region of interest" description="Disordered" evidence="15">
    <location>
        <begin position="821"/>
        <end position="865"/>
    </location>
</feature>
<reference evidence="19 20" key="1">
    <citation type="submission" date="2018-10" db="EMBL/GenBank/DDBJ databases">
        <title>Fifty Aureobasidium pullulans genomes reveal a recombining polyextremotolerant generalist.</title>
        <authorList>
            <person name="Gostincar C."/>
            <person name="Turk M."/>
            <person name="Zajc J."/>
            <person name="Gunde-Cimerman N."/>
        </authorList>
    </citation>
    <scope>NUCLEOTIDE SEQUENCE [LARGE SCALE GENOMIC DNA]</scope>
    <source>
        <strain evidence="19 20">EXF-6604</strain>
    </source>
</reference>
<dbReference type="FunFam" id="2.60.120.260:FF:000026">
    <property type="entry name" value="proprotein convertase subtilisin/kexin type 7"/>
    <property type="match status" value="1"/>
</dbReference>
<comment type="similarity">
    <text evidence="2">Belongs to the peptidase S8 family. Furin subfamily.</text>
</comment>
<evidence type="ECO:0000313" key="20">
    <source>
        <dbReference type="Proteomes" id="UP000306584"/>
    </source>
</evidence>
<evidence type="ECO:0000256" key="17">
    <source>
        <dbReference type="SAM" id="SignalP"/>
    </source>
</evidence>
<evidence type="ECO:0000256" key="8">
    <source>
        <dbReference type="ARBA" id="ARBA00022837"/>
    </source>
</evidence>
<evidence type="ECO:0000256" key="3">
    <source>
        <dbReference type="ARBA" id="ARBA00022670"/>
    </source>
</evidence>
<proteinExistence type="inferred from homology"/>
<dbReference type="Gene3D" id="3.40.50.200">
    <property type="entry name" value="Peptidase S8/S53 domain"/>
    <property type="match status" value="1"/>
</dbReference>
<evidence type="ECO:0000256" key="13">
    <source>
        <dbReference type="PIRSR" id="PIRSR615500-1"/>
    </source>
</evidence>
<keyword evidence="12" id="KW-0325">Glycoprotein</keyword>
<dbReference type="InterPro" id="IPR034182">
    <property type="entry name" value="Kexin/furin"/>
</dbReference>
<evidence type="ECO:0000256" key="4">
    <source>
        <dbReference type="ARBA" id="ARBA00022692"/>
    </source>
</evidence>
<dbReference type="PROSITE" id="PS00138">
    <property type="entry name" value="SUBTILASE_SER"/>
    <property type="match status" value="1"/>
</dbReference>
<accession>A0A4S9M293</accession>
<evidence type="ECO:0000256" key="7">
    <source>
        <dbReference type="ARBA" id="ARBA00022825"/>
    </source>
</evidence>
<feature type="transmembrane region" description="Helical" evidence="16">
    <location>
        <begin position="741"/>
        <end position="763"/>
    </location>
</feature>
<dbReference type="InterPro" id="IPR002884">
    <property type="entry name" value="P_dom"/>
</dbReference>
<comment type="subcellular location">
    <subcellularLocation>
        <location evidence="1">Membrane</location>
    </subcellularLocation>
</comment>
<dbReference type="Gene3D" id="2.60.120.260">
    <property type="entry name" value="Galactose-binding domain-like"/>
    <property type="match status" value="1"/>
</dbReference>
<dbReference type="Pfam" id="PF00082">
    <property type="entry name" value="Peptidase_S8"/>
    <property type="match status" value="1"/>
</dbReference>
<feature type="compositionally biased region" description="Acidic residues" evidence="15">
    <location>
        <begin position="821"/>
        <end position="830"/>
    </location>
</feature>
<evidence type="ECO:0000256" key="11">
    <source>
        <dbReference type="ARBA" id="ARBA00023145"/>
    </source>
</evidence>
<dbReference type="InterPro" id="IPR036852">
    <property type="entry name" value="Peptidase_S8/S53_dom_sf"/>
</dbReference>
<feature type="active site" description="Charge relay system" evidence="13 14">
    <location>
        <position position="416"/>
    </location>
</feature>
<evidence type="ECO:0000256" key="2">
    <source>
        <dbReference type="ARBA" id="ARBA00005325"/>
    </source>
</evidence>
<keyword evidence="10 16" id="KW-0472">Membrane</keyword>
<dbReference type="Proteomes" id="UP000306584">
    <property type="component" value="Unassembled WGS sequence"/>
</dbReference>
<feature type="region of interest" description="Disordered" evidence="15">
    <location>
        <begin position="630"/>
        <end position="729"/>
    </location>
</feature>
<dbReference type="EMBL" id="QZBD01000005">
    <property type="protein sequence ID" value="THY36508.1"/>
    <property type="molecule type" value="Genomic_DNA"/>
</dbReference>
<dbReference type="PANTHER" id="PTHR42884">
    <property type="entry name" value="PROPROTEIN CONVERTASE SUBTILISIN/KEXIN-RELATED"/>
    <property type="match status" value="1"/>
</dbReference>
<organism evidence="19 20">
    <name type="scientific">Aureobasidium pullulans</name>
    <name type="common">Black yeast</name>
    <name type="synonym">Pullularia pullulans</name>
    <dbReference type="NCBI Taxonomy" id="5580"/>
    <lineage>
        <taxon>Eukaryota</taxon>
        <taxon>Fungi</taxon>
        <taxon>Dikarya</taxon>
        <taxon>Ascomycota</taxon>
        <taxon>Pezizomycotina</taxon>
        <taxon>Dothideomycetes</taxon>
        <taxon>Dothideomycetidae</taxon>
        <taxon>Dothideales</taxon>
        <taxon>Saccotheciaceae</taxon>
        <taxon>Aureobasidium</taxon>
    </lineage>
</organism>
<dbReference type="InterPro" id="IPR015500">
    <property type="entry name" value="Peptidase_S8_subtilisin-rel"/>
</dbReference>
<dbReference type="Pfam" id="PF01483">
    <property type="entry name" value="P_proprotein"/>
    <property type="match status" value="1"/>
</dbReference>
<dbReference type="InterPro" id="IPR023827">
    <property type="entry name" value="Peptidase_S8_Asp-AS"/>
</dbReference>
<keyword evidence="9 16" id="KW-1133">Transmembrane helix</keyword>
<dbReference type="GO" id="GO:0005802">
    <property type="term" value="C:trans-Golgi network"/>
    <property type="evidence" value="ECO:0007669"/>
    <property type="project" value="TreeGrafter"/>
</dbReference>
<dbReference type="FunFam" id="3.40.50.200:FF:000005">
    <property type="entry name" value="Proprotein convertase subtilisin/kexin type 7"/>
    <property type="match status" value="1"/>
</dbReference>
<dbReference type="PROSITE" id="PS00137">
    <property type="entry name" value="SUBTILASE_HIS"/>
    <property type="match status" value="1"/>
</dbReference>
<dbReference type="PANTHER" id="PTHR42884:SF14">
    <property type="entry name" value="NEUROENDOCRINE CONVERTASE 1"/>
    <property type="match status" value="1"/>
</dbReference>
<evidence type="ECO:0000256" key="5">
    <source>
        <dbReference type="ARBA" id="ARBA00022729"/>
    </source>
</evidence>
<dbReference type="InterPro" id="IPR000209">
    <property type="entry name" value="Peptidase_S8/S53_dom"/>
</dbReference>
<keyword evidence="7 14" id="KW-0720">Serine protease</keyword>
<evidence type="ECO:0000256" key="10">
    <source>
        <dbReference type="ARBA" id="ARBA00023136"/>
    </source>
</evidence>
<dbReference type="SUPFAM" id="SSF52743">
    <property type="entry name" value="Subtilisin-like"/>
    <property type="match status" value="1"/>
</dbReference>
<name>A0A4S9M293_AURPU</name>